<dbReference type="EMBL" id="CAJVPQ010006379">
    <property type="protein sequence ID" value="CAG8684095.1"/>
    <property type="molecule type" value="Genomic_DNA"/>
</dbReference>
<name>A0A9N9ELI7_9GLOM</name>
<proteinExistence type="predicted"/>
<organism evidence="1 2">
    <name type="scientific">Funneliformis caledonium</name>
    <dbReference type="NCBI Taxonomy" id="1117310"/>
    <lineage>
        <taxon>Eukaryota</taxon>
        <taxon>Fungi</taxon>
        <taxon>Fungi incertae sedis</taxon>
        <taxon>Mucoromycota</taxon>
        <taxon>Glomeromycotina</taxon>
        <taxon>Glomeromycetes</taxon>
        <taxon>Glomerales</taxon>
        <taxon>Glomeraceae</taxon>
        <taxon>Funneliformis</taxon>
    </lineage>
</organism>
<sequence>MLVSNWFYVKNIPESLVSLKDILCLKSDILNVLNAVNKIKRITLRTSSENLFTINNLPKTTPFPTDWIIS</sequence>
<reference evidence="1" key="1">
    <citation type="submission" date="2021-06" db="EMBL/GenBank/DDBJ databases">
        <authorList>
            <person name="Kallberg Y."/>
            <person name="Tangrot J."/>
            <person name="Rosling A."/>
        </authorList>
    </citation>
    <scope>NUCLEOTIDE SEQUENCE</scope>
    <source>
        <strain evidence="1">UK204</strain>
    </source>
</reference>
<evidence type="ECO:0000313" key="2">
    <source>
        <dbReference type="Proteomes" id="UP000789570"/>
    </source>
</evidence>
<accession>A0A9N9ELI7</accession>
<comment type="caution">
    <text evidence="1">The sequence shown here is derived from an EMBL/GenBank/DDBJ whole genome shotgun (WGS) entry which is preliminary data.</text>
</comment>
<dbReference type="Proteomes" id="UP000789570">
    <property type="component" value="Unassembled WGS sequence"/>
</dbReference>
<evidence type="ECO:0000313" key="1">
    <source>
        <dbReference type="EMBL" id="CAG8684095.1"/>
    </source>
</evidence>
<protein>
    <submittedName>
        <fullName evidence="1">8897_t:CDS:1</fullName>
    </submittedName>
</protein>
<keyword evidence="2" id="KW-1185">Reference proteome</keyword>
<gene>
    <name evidence="1" type="ORF">FCALED_LOCUS12657</name>
</gene>
<dbReference type="AlphaFoldDB" id="A0A9N9ELI7"/>
<dbReference type="OrthoDB" id="2428131at2759"/>